<dbReference type="Gene3D" id="3.30.70.100">
    <property type="match status" value="1"/>
</dbReference>
<dbReference type="GO" id="GO:0046872">
    <property type="term" value="F:metal ion binding"/>
    <property type="evidence" value="ECO:0007669"/>
    <property type="project" value="UniProtKB-KW"/>
</dbReference>
<evidence type="ECO:0000313" key="3">
    <source>
        <dbReference type="EMBL" id="OFW59789.1"/>
    </source>
</evidence>
<dbReference type="Pfam" id="PF00403">
    <property type="entry name" value="HMA"/>
    <property type="match status" value="1"/>
</dbReference>
<gene>
    <name evidence="3" type="ORF">A2Y75_07925</name>
</gene>
<dbReference type="InterPro" id="IPR017969">
    <property type="entry name" value="Heavy-metal-associated_CS"/>
</dbReference>
<name>A0A1F2WSF6_9ACTN</name>
<dbReference type="FunFam" id="3.30.70.100:FF:000001">
    <property type="entry name" value="ATPase copper transporting beta"/>
    <property type="match status" value="1"/>
</dbReference>
<dbReference type="Proteomes" id="UP000177876">
    <property type="component" value="Unassembled WGS sequence"/>
</dbReference>
<dbReference type="InterPro" id="IPR006121">
    <property type="entry name" value="HMA_dom"/>
</dbReference>
<sequence>MIRKALFKISGMHCTSCAQLIELTLEEEEGMKVVRVEYESQEACMEFDSSLLTSQAVRDAIESLGYCVIEELYA</sequence>
<dbReference type="PROSITE" id="PS50846">
    <property type="entry name" value="HMA_2"/>
    <property type="match status" value="1"/>
</dbReference>
<evidence type="ECO:0000259" key="2">
    <source>
        <dbReference type="PROSITE" id="PS50846"/>
    </source>
</evidence>
<keyword evidence="1" id="KW-0479">Metal-binding</keyword>
<feature type="domain" description="HMA" evidence="2">
    <location>
        <begin position="3"/>
        <end position="69"/>
    </location>
</feature>
<evidence type="ECO:0000256" key="1">
    <source>
        <dbReference type="ARBA" id="ARBA00022723"/>
    </source>
</evidence>
<dbReference type="EMBL" id="MELK01000010">
    <property type="protein sequence ID" value="OFW59789.1"/>
    <property type="molecule type" value="Genomic_DNA"/>
</dbReference>
<dbReference type="SUPFAM" id="SSF55008">
    <property type="entry name" value="HMA, heavy metal-associated domain"/>
    <property type="match status" value="1"/>
</dbReference>
<protein>
    <recommendedName>
        <fullName evidence="2">HMA domain-containing protein</fullName>
    </recommendedName>
</protein>
<reference evidence="3 4" key="1">
    <citation type="journal article" date="2016" name="Nat. Commun.">
        <title>Thousands of microbial genomes shed light on interconnected biogeochemical processes in an aquifer system.</title>
        <authorList>
            <person name="Anantharaman K."/>
            <person name="Brown C.T."/>
            <person name="Hug L.A."/>
            <person name="Sharon I."/>
            <person name="Castelle C.J."/>
            <person name="Probst A.J."/>
            <person name="Thomas B.C."/>
            <person name="Singh A."/>
            <person name="Wilkins M.J."/>
            <person name="Karaoz U."/>
            <person name="Brodie E.L."/>
            <person name="Williams K.H."/>
            <person name="Hubbard S.S."/>
            <person name="Banfield J.F."/>
        </authorList>
    </citation>
    <scope>NUCLEOTIDE SEQUENCE [LARGE SCALE GENOMIC DNA]</scope>
</reference>
<comment type="caution">
    <text evidence="3">The sequence shown here is derived from an EMBL/GenBank/DDBJ whole genome shotgun (WGS) entry which is preliminary data.</text>
</comment>
<dbReference type="STRING" id="1797197.A2Y75_07925"/>
<organism evidence="3 4">
    <name type="scientific">Candidatus Solincola sediminis</name>
    <dbReference type="NCBI Taxonomy" id="1797199"/>
    <lineage>
        <taxon>Bacteria</taxon>
        <taxon>Bacillati</taxon>
        <taxon>Actinomycetota</taxon>
        <taxon>Candidatus Geothermincolia</taxon>
        <taxon>Candidatus Geothermincolales</taxon>
        <taxon>Candidatus Geothermincolaceae</taxon>
        <taxon>Candidatus Solincola</taxon>
    </lineage>
</organism>
<proteinExistence type="predicted"/>
<dbReference type="CDD" id="cd00371">
    <property type="entry name" value="HMA"/>
    <property type="match status" value="1"/>
</dbReference>
<dbReference type="PROSITE" id="PS01047">
    <property type="entry name" value="HMA_1"/>
    <property type="match status" value="1"/>
</dbReference>
<evidence type="ECO:0000313" key="4">
    <source>
        <dbReference type="Proteomes" id="UP000177876"/>
    </source>
</evidence>
<accession>A0A1F2WSF6</accession>
<dbReference type="InterPro" id="IPR036163">
    <property type="entry name" value="HMA_dom_sf"/>
</dbReference>
<dbReference type="AlphaFoldDB" id="A0A1F2WSF6"/>